<dbReference type="SMART" id="SM00387">
    <property type="entry name" value="HATPase_c"/>
    <property type="match status" value="1"/>
</dbReference>
<evidence type="ECO:0000313" key="15">
    <source>
        <dbReference type="Proteomes" id="UP000757435"/>
    </source>
</evidence>
<dbReference type="PROSITE" id="PS50109">
    <property type="entry name" value="HIS_KIN"/>
    <property type="match status" value="1"/>
</dbReference>
<feature type="transmembrane region" description="Helical" evidence="11">
    <location>
        <begin position="21"/>
        <end position="44"/>
    </location>
</feature>
<evidence type="ECO:0000259" key="12">
    <source>
        <dbReference type="PROSITE" id="PS50109"/>
    </source>
</evidence>
<gene>
    <name evidence="14" type="ORF">KME15_26060</name>
</gene>
<evidence type="ECO:0000256" key="4">
    <source>
        <dbReference type="ARBA" id="ARBA00022553"/>
    </source>
</evidence>
<evidence type="ECO:0000256" key="6">
    <source>
        <dbReference type="ARBA" id="ARBA00022692"/>
    </source>
</evidence>
<evidence type="ECO:0000256" key="1">
    <source>
        <dbReference type="ARBA" id="ARBA00000085"/>
    </source>
</evidence>
<dbReference type="CDD" id="cd06225">
    <property type="entry name" value="HAMP"/>
    <property type="match status" value="1"/>
</dbReference>
<organism evidence="14 15">
    <name type="scientific">Drouetiella hepatica Uher 2000/2452</name>
    <dbReference type="NCBI Taxonomy" id="904376"/>
    <lineage>
        <taxon>Bacteria</taxon>
        <taxon>Bacillati</taxon>
        <taxon>Cyanobacteriota</taxon>
        <taxon>Cyanophyceae</taxon>
        <taxon>Oculatellales</taxon>
        <taxon>Oculatellaceae</taxon>
        <taxon>Drouetiella</taxon>
    </lineage>
</organism>
<sequence>MISVTTFKQWRQWFNSTRPRIFVWYFLLTAFSSVASILATHHILYEQIRDQYREDKSRQMGGEQQIVYQQRADVTVPIDCTNRAYQVVDGAVLLIIPATLGVMAVAAAIAWTTAGRVLAPLRLLTQTAQSITESDMKQRIVVEGTDEIANLTTTFNEMLDRLQIAFESQQEFLKDAGHELRTPITVIRGYLETLKYRPEQQEQTIALAIDELDRMNRLVNDLLLLAKAERPDFLTLKLEELDWLTEELYLKACSMANRQWKLESKGLSPIRVDRQRITQAVLNLVQNAIRHTQSGDTIALGSSVRENYAYLWVRDTGEGIAPDDQARVFERFARATNHENLGETQGENHGLGLAIVEAIAQAHGGGVELSSRLGQGATFTIVIPLEAISDRAIYESDFDHRRQPPHHRLFGVRATGARLHDHRR</sequence>
<protein>
    <recommendedName>
        <fullName evidence="3">histidine kinase</fullName>
        <ecNumber evidence="3">2.7.13.3</ecNumber>
    </recommendedName>
</protein>
<keyword evidence="9" id="KW-0902">Two-component regulatory system</keyword>
<dbReference type="CDD" id="cd00082">
    <property type="entry name" value="HisKA"/>
    <property type="match status" value="1"/>
</dbReference>
<dbReference type="FunFam" id="1.10.287.130:FF:000001">
    <property type="entry name" value="Two-component sensor histidine kinase"/>
    <property type="match status" value="1"/>
</dbReference>
<dbReference type="EMBL" id="JAHHHD010000059">
    <property type="protein sequence ID" value="MBW4662134.1"/>
    <property type="molecule type" value="Genomic_DNA"/>
</dbReference>
<keyword evidence="8 11" id="KW-1133">Transmembrane helix</keyword>
<evidence type="ECO:0000259" key="13">
    <source>
        <dbReference type="PROSITE" id="PS50885"/>
    </source>
</evidence>
<accession>A0A951UQN0</accession>
<dbReference type="SUPFAM" id="SSF158472">
    <property type="entry name" value="HAMP domain-like"/>
    <property type="match status" value="1"/>
</dbReference>
<evidence type="ECO:0000313" key="14">
    <source>
        <dbReference type="EMBL" id="MBW4662134.1"/>
    </source>
</evidence>
<proteinExistence type="predicted"/>
<feature type="transmembrane region" description="Helical" evidence="11">
    <location>
        <begin position="91"/>
        <end position="114"/>
    </location>
</feature>
<reference evidence="14" key="2">
    <citation type="journal article" date="2022" name="Microbiol. Resour. Announc.">
        <title>Metagenome Sequencing to Explore Phylogenomics of Terrestrial Cyanobacteria.</title>
        <authorList>
            <person name="Ward R.D."/>
            <person name="Stajich J.E."/>
            <person name="Johansen J.R."/>
            <person name="Huntemann M."/>
            <person name="Clum A."/>
            <person name="Foster B."/>
            <person name="Foster B."/>
            <person name="Roux S."/>
            <person name="Palaniappan K."/>
            <person name="Varghese N."/>
            <person name="Mukherjee S."/>
            <person name="Reddy T.B.K."/>
            <person name="Daum C."/>
            <person name="Copeland A."/>
            <person name="Chen I.A."/>
            <person name="Ivanova N.N."/>
            <person name="Kyrpides N.C."/>
            <person name="Shapiro N."/>
            <person name="Eloe-Fadrosh E.A."/>
            <person name="Pietrasiak N."/>
        </authorList>
    </citation>
    <scope>NUCLEOTIDE SEQUENCE</scope>
    <source>
        <strain evidence="14">UHER 2000/2452</strain>
    </source>
</reference>
<dbReference type="Pfam" id="PF00672">
    <property type="entry name" value="HAMP"/>
    <property type="match status" value="1"/>
</dbReference>
<reference evidence="14" key="1">
    <citation type="submission" date="2021-05" db="EMBL/GenBank/DDBJ databases">
        <authorList>
            <person name="Pietrasiak N."/>
            <person name="Ward R."/>
            <person name="Stajich J.E."/>
            <person name="Kurbessoian T."/>
        </authorList>
    </citation>
    <scope>NUCLEOTIDE SEQUENCE</scope>
    <source>
        <strain evidence="14">UHER 2000/2452</strain>
    </source>
</reference>
<dbReference type="InterPro" id="IPR036097">
    <property type="entry name" value="HisK_dim/P_sf"/>
</dbReference>
<dbReference type="GO" id="GO:0000155">
    <property type="term" value="F:phosphorelay sensor kinase activity"/>
    <property type="evidence" value="ECO:0007669"/>
    <property type="project" value="InterPro"/>
</dbReference>
<dbReference type="InterPro" id="IPR003594">
    <property type="entry name" value="HATPase_dom"/>
</dbReference>
<dbReference type="InterPro" id="IPR036890">
    <property type="entry name" value="HATPase_C_sf"/>
</dbReference>
<dbReference type="CDD" id="cd00075">
    <property type="entry name" value="HATPase"/>
    <property type="match status" value="1"/>
</dbReference>
<dbReference type="PANTHER" id="PTHR45436:SF5">
    <property type="entry name" value="SENSOR HISTIDINE KINASE TRCS"/>
    <property type="match status" value="1"/>
</dbReference>
<comment type="catalytic activity">
    <reaction evidence="1">
        <text>ATP + protein L-histidine = ADP + protein N-phospho-L-histidine.</text>
        <dbReference type="EC" id="2.7.13.3"/>
    </reaction>
</comment>
<comment type="caution">
    <text evidence="14">The sequence shown here is derived from an EMBL/GenBank/DDBJ whole genome shotgun (WGS) entry which is preliminary data.</text>
</comment>
<feature type="domain" description="HAMP" evidence="13">
    <location>
        <begin position="115"/>
        <end position="167"/>
    </location>
</feature>
<evidence type="ECO:0000256" key="9">
    <source>
        <dbReference type="ARBA" id="ARBA00023012"/>
    </source>
</evidence>
<dbReference type="Pfam" id="PF02518">
    <property type="entry name" value="HATPase_c"/>
    <property type="match status" value="1"/>
</dbReference>
<evidence type="ECO:0000256" key="7">
    <source>
        <dbReference type="ARBA" id="ARBA00022777"/>
    </source>
</evidence>
<dbReference type="InterPro" id="IPR005467">
    <property type="entry name" value="His_kinase_dom"/>
</dbReference>
<dbReference type="PANTHER" id="PTHR45436">
    <property type="entry name" value="SENSOR HISTIDINE KINASE YKOH"/>
    <property type="match status" value="1"/>
</dbReference>
<dbReference type="InterPro" id="IPR004358">
    <property type="entry name" value="Sig_transdc_His_kin-like_C"/>
</dbReference>
<dbReference type="EC" id="2.7.13.3" evidence="3"/>
<evidence type="ECO:0000256" key="8">
    <source>
        <dbReference type="ARBA" id="ARBA00022989"/>
    </source>
</evidence>
<name>A0A951UQN0_9CYAN</name>
<evidence type="ECO:0000256" key="10">
    <source>
        <dbReference type="ARBA" id="ARBA00023136"/>
    </source>
</evidence>
<dbReference type="Gene3D" id="3.30.565.10">
    <property type="entry name" value="Histidine kinase-like ATPase, C-terminal domain"/>
    <property type="match status" value="1"/>
</dbReference>
<keyword evidence="5" id="KW-0808">Transferase</keyword>
<dbReference type="Gene3D" id="1.10.287.130">
    <property type="match status" value="1"/>
</dbReference>
<dbReference type="GO" id="GO:0005886">
    <property type="term" value="C:plasma membrane"/>
    <property type="evidence" value="ECO:0007669"/>
    <property type="project" value="TreeGrafter"/>
</dbReference>
<feature type="domain" description="Histidine kinase" evidence="12">
    <location>
        <begin position="175"/>
        <end position="387"/>
    </location>
</feature>
<evidence type="ECO:0000256" key="11">
    <source>
        <dbReference type="SAM" id="Phobius"/>
    </source>
</evidence>
<dbReference type="Proteomes" id="UP000757435">
    <property type="component" value="Unassembled WGS sequence"/>
</dbReference>
<comment type="subcellular location">
    <subcellularLocation>
        <location evidence="2">Membrane</location>
    </subcellularLocation>
</comment>
<dbReference type="SUPFAM" id="SSF47384">
    <property type="entry name" value="Homodimeric domain of signal transducing histidine kinase"/>
    <property type="match status" value="1"/>
</dbReference>
<dbReference type="SMART" id="SM00388">
    <property type="entry name" value="HisKA"/>
    <property type="match status" value="1"/>
</dbReference>
<dbReference type="AlphaFoldDB" id="A0A951UQN0"/>
<evidence type="ECO:0000256" key="5">
    <source>
        <dbReference type="ARBA" id="ARBA00022679"/>
    </source>
</evidence>
<keyword evidence="4" id="KW-0597">Phosphoprotein</keyword>
<evidence type="ECO:0000256" key="3">
    <source>
        <dbReference type="ARBA" id="ARBA00012438"/>
    </source>
</evidence>
<keyword evidence="10 11" id="KW-0472">Membrane</keyword>
<dbReference type="InterPro" id="IPR050428">
    <property type="entry name" value="TCS_sensor_his_kinase"/>
</dbReference>
<keyword evidence="6 11" id="KW-0812">Transmembrane</keyword>
<dbReference type="SUPFAM" id="SSF55874">
    <property type="entry name" value="ATPase domain of HSP90 chaperone/DNA topoisomerase II/histidine kinase"/>
    <property type="match status" value="1"/>
</dbReference>
<evidence type="ECO:0000256" key="2">
    <source>
        <dbReference type="ARBA" id="ARBA00004370"/>
    </source>
</evidence>
<dbReference type="Pfam" id="PF00512">
    <property type="entry name" value="HisKA"/>
    <property type="match status" value="1"/>
</dbReference>
<dbReference type="SMART" id="SM00304">
    <property type="entry name" value="HAMP"/>
    <property type="match status" value="1"/>
</dbReference>
<dbReference type="InterPro" id="IPR003660">
    <property type="entry name" value="HAMP_dom"/>
</dbReference>
<keyword evidence="7 14" id="KW-0418">Kinase</keyword>
<dbReference type="Gene3D" id="6.10.340.10">
    <property type="match status" value="1"/>
</dbReference>
<dbReference type="InterPro" id="IPR003661">
    <property type="entry name" value="HisK_dim/P_dom"/>
</dbReference>
<dbReference type="PROSITE" id="PS50885">
    <property type="entry name" value="HAMP"/>
    <property type="match status" value="1"/>
</dbReference>
<dbReference type="PRINTS" id="PR00344">
    <property type="entry name" value="BCTRLSENSOR"/>
</dbReference>